<sequence>MTTASKPLLPAAVVVDDHPLFRAALATLVQTLYPDAHVVCAGTAEEGLAAREASDEFRLVLLDFRLPTLNGAEAVRAFCKRFERAAVVVVSGSEDRREGDAAMRAGASAFLHKTDSMETLAQALRSVLAGRPVAPNWEQADGGAMFAQAGADLTARQLEILAMVCQGLNNKEIGLRLGLAHITVKIHVSAIFRVLGVVNRTQAALAARRLGLPQS</sequence>
<dbReference type="Pfam" id="PF00196">
    <property type="entry name" value="GerE"/>
    <property type="match status" value="1"/>
</dbReference>
<evidence type="ECO:0000313" key="7">
    <source>
        <dbReference type="Proteomes" id="UP000596827"/>
    </source>
</evidence>
<dbReference type="SMART" id="SM00421">
    <property type="entry name" value="HTH_LUXR"/>
    <property type="match status" value="1"/>
</dbReference>
<evidence type="ECO:0000259" key="5">
    <source>
        <dbReference type="PROSITE" id="PS50110"/>
    </source>
</evidence>
<dbReference type="RefSeq" id="WP_187082718.1">
    <property type="nucleotide sequence ID" value="NZ_JACORU010000006.1"/>
</dbReference>
<evidence type="ECO:0000256" key="3">
    <source>
        <dbReference type="PROSITE-ProRule" id="PRU00169"/>
    </source>
</evidence>
<keyword evidence="1 3" id="KW-0597">Phosphoprotein</keyword>
<dbReference type="Proteomes" id="UP000596827">
    <property type="component" value="Unassembled WGS sequence"/>
</dbReference>
<dbReference type="GO" id="GO:0003677">
    <property type="term" value="F:DNA binding"/>
    <property type="evidence" value="ECO:0007669"/>
    <property type="project" value="UniProtKB-KW"/>
</dbReference>
<evidence type="ECO:0000256" key="1">
    <source>
        <dbReference type="ARBA" id="ARBA00022553"/>
    </source>
</evidence>
<dbReference type="InterPro" id="IPR016032">
    <property type="entry name" value="Sig_transdc_resp-reg_C-effctor"/>
</dbReference>
<organism evidence="6 7">
    <name type="scientific">Ramlibacter albus</name>
    <dbReference type="NCBI Taxonomy" id="2079448"/>
    <lineage>
        <taxon>Bacteria</taxon>
        <taxon>Pseudomonadati</taxon>
        <taxon>Pseudomonadota</taxon>
        <taxon>Betaproteobacteria</taxon>
        <taxon>Burkholderiales</taxon>
        <taxon>Comamonadaceae</taxon>
        <taxon>Ramlibacter</taxon>
    </lineage>
</organism>
<gene>
    <name evidence="6" type="ORF">H8R02_17410</name>
</gene>
<reference evidence="6" key="1">
    <citation type="submission" date="2020-08" db="EMBL/GenBank/DDBJ databases">
        <title>Ramlibacter sp. GTP1 16S ribosomal RNA gene genome sequencing and assembly.</title>
        <authorList>
            <person name="Kang M."/>
        </authorList>
    </citation>
    <scope>NUCLEOTIDE SEQUENCE</scope>
    <source>
        <strain evidence="6">GTP1</strain>
    </source>
</reference>
<dbReference type="SUPFAM" id="SSF52172">
    <property type="entry name" value="CheY-like"/>
    <property type="match status" value="1"/>
</dbReference>
<dbReference type="GO" id="GO:0000160">
    <property type="term" value="P:phosphorelay signal transduction system"/>
    <property type="evidence" value="ECO:0007669"/>
    <property type="project" value="InterPro"/>
</dbReference>
<dbReference type="InterPro" id="IPR001789">
    <property type="entry name" value="Sig_transdc_resp-reg_receiver"/>
</dbReference>
<feature type="domain" description="HTH luxR-type" evidence="4">
    <location>
        <begin position="146"/>
        <end position="211"/>
    </location>
</feature>
<dbReference type="PANTHER" id="PTHR45566">
    <property type="entry name" value="HTH-TYPE TRANSCRIPTIONAL REGULATOR YHJB-RELATED"/>
    <property type="match status" value="1"/>
</dbReference>
<dbReference type="PANTHER" id="PTHR45566:SF2">
    <property type="entry name" value="NARL SUBFAMILY"/>
    <property type="match status" value="1"/>
</dbReference>
<dbReference type="SMART" id="SM00448">
    <property type="entry name" value="REC"/>
    <property type="match status" value="1"/>
</dbReference>
<dbReference type="InterPro" id="IPR051015">
    <property type="entry name" value="EvgA-like"/>
</dbReference>
<dbReference type="EMBL" id="JACORU010000006">
    <property type="protein sequence ID" value="MBC5766249.1"/>
    <property type="molecule type" value="Genomic_DNA"/>
</dbReference>
<dbReference type="InterPro" id="IPR058245">
    <property type="entry name" value="NreC/VraR/RcsB-like_REC"/>
</dbReference>
<evidence type="ECO:0000313" key="6">
    <source>
        <dbReference type="EMBL" id="MBC5766249.1"/>
    </source>
</evidence>
<feature type="domain" description="Response regulatory" evidence="5">
    <location>
        <begin position="11"/>
        <end position="128"/>
    </location>
</feature>
<feature type="modified residue" description="4-aspartylphosphate" evidence="3">
    <location>
        <position position="63"/>
    </location>
</feature>
<evidence type="ECO:0000256" key="2">
    <source>
        <dbReference type="ARBA" id="ARBA00023125"/>
    </source>
</evidence>
<dbReference type="PROSITE" id="PS50043">
    <property type="entry name" value="HTH_LUXR_2"/>
    <property type="match status" value="1"/>
</dbReference>
<dbReference type="InterPro" id="IPR000792">
    <property type="entry name" value="Tscrpt_reg_LuxR_C"/>
</dbReference>
<dbReference type="GO" id="GO:0006355">
    <property type="term" value="P:regulation of DNA-templated transcription"/>
    <property type="evidence" value="ECO:0007669"/>
    <property type="project" value="InterPro"/>
</dbReference>
<protein>
    <submittedName>
        <fullName evidence="6">Response regulator transcription factor</fullName>
    </submittedName>
</protein>
<keyword evidence="7" id="KW-1185">Reference proteome</keyword>
<dbReference type="PROSITE" id="PS50110">
    <property type="entry name" value="RESPONSE_REGULATORY"/>
    <property type="match status" value="1"/>
</dbReference>
<dbReference type="CDD" id="cd06170">
    <property type="entry name" value="LuxR_C_like"/>
    <property type="match status" value="1"/>
</dbReference>
<dbReference type="Pfam" id="PF00072">
    <property type="entry name" value="Response_reg"/>
    <property type="match status" value="1"/>
</dbReference>
<dbReference type="Gene3D" id="1.10.10.10">
    <property type="entry name" value="Winged helix-like DNA-binding domain superfamily/Winged helix DNA-binding domain"/>
    <property type="match status" value="1"/>
</dbReference>
<dbReference type="AlphaFoldDB" id="A0A923S374"/>
<comment type="caution">
    <text evidence="6">The sequence shown here is derived from an EMBL/GenBank/DDBJ whole genome shotgun (WGS) entry which is preliminary data.</text>
</comment>
<dbReference type="InterPro" id="IPR011006">
    <property type="entry name" value="CheY-like_superfamily"/>
</dbReference>
<dbReference type="SUPFAM" id="SSF46894">
    <property type="entry name" value="C-terminal effector domain of the bipartite response regulators"/>
    <property type="match status" value="1"/>
</dbReference>
<dbReference type="CDD" id="cd17535">
    <property type="entry name" value="REC_NarL-like"/>
    <property type="match status" value="1"/>
</dbReference>
<proteinExistence type="predicted"/>
<name>A0A923S374_9BURK</name>
<dbReference type="PRINTS" id="PR00038">
    <property type="entry name" value="HTHLUXR"/>
</dbReference>
<dbReference type="InterPro" id="IPR036388">
    <property type="entry name" value="WH-like_DNA-bd_sf"/>
</dbReference>
<dbReference type="Gene3D" id="3.40.50.2300">
    <property type="match status" value="1"/>
</dbReference>
<accession>A0A923S374</accession>
<keyword evidence="2" id="KW-0238">DNA-binding</keyword>
<evidence type="ECO:0000259" key="4">
    <source>
        <dbReference type="PROSITE" id="PS50043"/>
    </source>
</evidence>